<accession>A0A1V0B9E6</accession>
<evidence type="ECO:0000313" key="7">
    <source>
        <dbReference type="EMBL" id="AQZ96563.1"/>
    </source>
</evidence>
<dbReference type="NCBIfam" id="NF045542">
    <property type="entry name" value="Clp_rel_HeadMat"/>
    <property type="match status" value="1"/>
</dbReference>
<dbReference type="GO" id="GO:0004252">
    <property type="term" value="F:serine-type endopeptidase activity"/>
    <property type="evidence" value="ECO:0007669"/>
    <property type="project" value="InterPro"/>
</dbReference>
<evidence type="ECO:0000256" key="3">
    <source>
        <dbReference type="ARBA" id="ARBA00022670"/>
    </source>
</evidence>
<comment type="similarity">
    <text evidence="1 6">Belongs to the peptidase S14 family.</text>
</comment>
<dbReference type="CDD" id="cd07016">
    <property type="entry name" value="S14_ClpP_1"/>
    <property type="match status" value="1"/>
</dbReference>
<dbReference type="AlphaFoldDB" id="A0A1V0B9E6"/>
<keyword evidence="5" id="KW-0720">Serine protease</keyword>
<dbReference type="PANTHER" id="PTHR10381:SF70">
    <property type="entry name" value="ATP-DEPENDENT CLP PROTEASE PROTEOLYTIC SUBUNIT"/>
    <property type="match status" value="1"/>
</dbReference>
<sequence>MKNRLLKLVQDNLKAEKKFEIRAEGETPEIFLYDAIGDWYGISAESIVRALRDFDGQDVLLRINSPGGDVFEGRAMATAIQQHRGRVTAQIDGLAASAATYVATAAAEVRISQGAFFMIHNAWTLAIGNADELEVTAGLLRKVDGSIVNDYMLKTDKDEAQIREWMKAETWFTADEAVEHGFADSLLEGQGAALANRWNLGAYNNTPAALLASKRQTEQPQYDRAMAERRLALLESLAA</sequence>
<keyword evidence="2" id="KW-0963">Cytoplasm</keyword>
<protein>
    <recommendedName>
        <fullName evidence="6">ATP-dependent Clp protease proteolytic subunit</fullName>
    </recommendedName>
</protein>
<keyword evidence="3" id="KW-0645">Protease</keyword>
<dbReference type="Gene3D" id="3.90.226.10">
    <property type="entry name" value="2-enoyl-CoA Hydratase, Chain A, domain 1"/>
    <property type="match status" value="1"/>
</dbReference>
<dbReference type="InterPro" id="IPR029045">
    <property type="entry name" value="ClpP/crotonase-like_dom_sf"/>
</dbReference>
<dbReference type="KEGG" id="ppha:BVH74_18195"/>
<dbReference type="InterPro" id="IPR001907">
    <property type="entry name" value="ClpP"/>
</dbReference>
<gene>
    <name evidence="7" type="ORF">BVH74_18195</name>
</gene>
<dbReference type="InterPro" id="IPR023562">
    <property type="entry name" value="ClpP/TepA"/>
</dbReference>
<evidence type="ECO:0000256" key="1">
    <source>
        <dbReference type="ARBA" id="ARBA00007039"/>
    </source>
</evidence>
<evidence type="ECO:0000256" key="2">
    <source>
        <dbReference type="ARBA" id="ARBA00022490"/>
    </source>
</evidence>
<dbReference type="Pfam" id="PF00574">
    <property type="entry name" value="CLP_protease"/>
    <property type="match status" value="1"/>
</dbReference>
<dbReference type="GO" id="GO:0051117">
    <property type="term" value="F:ATPase binding"/>
    <property type="evidence" value="ECO:0007669"/>
    <property type="project" value="TreeGrafter"/>
</dbReference>
<evidence type="ECO:0000313" key="8">
    <source>
        <dbReference type="Proteomes" id="UP000243488"/>
    </source>
</evidence>
<evidence type="ECO:0000256" key="6">
    <source>
        <dbReference type="RuleBase" id="RU003567"/>
    </source>
</evidence>
<proteinExistence type="inferred from homology"/>
<reference evidence="7 8" key="1">
    <citation type="submission" date="2017-03" db="EMBL/GenBank/DDBJ databases">
        <title>Complete genome sequence of the novel DNRA strain Pseudomonas sp. S-6-2 isolated from Chinese polluted river sediment. Journal of Biotechnology.</title>
        <authorList>
            <person name="Li J."/>
            <person name="Xiang F."/>
            <person name="Wang L."/>
            <person name="Xi L."/>
            <person name="Liu J."/>
        </authorList>
    </citation>
    <scope>NUCLEOTIDE SEQUENCE [LARGE SCALE GENOMIC DNA]</scope>
    <source>
        <strain evidence="7 8">S-6-2</strain>
    </source>
</reference>
<dbReference type="SUPFAM" id="SSF52096">
    <property type="entry name" value="ClpP/crotonase"/>
    <property type="match status" value="1"/>
</dbReference>
<dbReference type="GO" id="GO:0004176">
    <property type="term" value="F:ATP-dependent peptidase activity"/>
    <property type="evidence" value="ECO:0007669"/>
    <property type="project" value="InterPro"/>
</dbReference>
<dbReference type="Proteomes" id="UP000243488">
    <property type="component" value="Chromosome"/>
</dbReference>
<dbReference type="GO" id="GO:0009368">
    <property type="term" value="C:endopeptidase Clp complex"/>
    <property type="evidence" value="ECO:0007669"/>
    <property type="project" value="TreeGrafter"/>
</dbReference>
<dbReference type="PRINTS" id="PR00127">
    <property type="entry name" value="CLPPROTEASEP"/>
</dbReference>
<dbReference type="RefSeq" id="WP_080051471.1">
    <property type="nucleotide sequence ID" value="NZ_CP020100.1"/>
</dbReference>
<evidence type="ECO:0000256" key="5">
    <source>
        <dbReference type="ARBA" id="ARBA00022825"/>
    </source>
</evidence>
<name>A0A1V0B9E6_9GAMM</name>
<dbReference type="STRING" id="1931241.BVH74_18195"/>
<organism evidence="7 8">
    <name type="scientific">Halopseudomonas phragmitis</name>
    <dbReference type="NCBI Taxonomy" id="1931241"/>
    <lineage>
        <taxon>Bacteria</taxon>
        <taxon>Pseudomonadati</taxon>
        <taxon>Pseudomonadota</taxon>
        <taxon>Gammaproteobacteria</taxon>
        <taxon>Pseudomonadales</taxon>
        <taxon>Pseudomonadaceae</taxon>
        <taxon>Halopseudomonas</taxon>
    </lineage>
</organism>
<dbReference type="PANTHER" id="PTHR10381">
    <property type="entry name" value="ATP-DEPENDENT CLP PROTEASE PROTEOLYTIC SUBUNIT"/>
    <property type="match status" value="1"/>
</dbReference>
<dbReference type="EMBL" id="CP020100">
    <property type="protein sequence ID" value="AQZ96563.1"/>
    <property type="molecule type" value="Genomic_DNA"/>
</dbReference>
<dbReference type="GO" id="GO:0006515">
    <property type="term" value="P:protein quality control for misfolded or incompletely synthesized proteins"/>
    <property type="evidence" value="ECO:0007669"/>
    <property type="project" value="TreeGrafter"/>
</dbReference>
<evidence type="ECO:0000256" key="4">
    <source>
        <dbReference type="ARBA" id="ARBA00022801"/>
    </source>
</evidence>
<keyword evidence="4" id="KW-0378">Hydrolase</keyword>
<keyword evidence="8" id="KW-1185">Reference proteome</keyword>